<feature type="binding site" evidence="8">
    <location>
        <position position="308"/>
    </location>
    <ligand>
        <name>Mn(2+)</name>
        <dbReference type="ChEBI" id="CHEBI:29035"/>
        <label>2</label>
    </ligand>
</feature>
<dbReference type="Gene3D" id="3.40.630.10">
    <property type="entry name" value="Zn peptidases"/>
    <property type="match status" value="1"/>
</dbReference>
<evidence type="ECO:0000256" key="1">
    <source>
        <dbReference type="ARBA" id="ARBA00000135"/>
    </source>
</evidence>
<feature type="domain" description="Cytosol aminopeptidase" evidence="9">
    <location>
        <begin position="365"/>
        <end position="372"/>
    </location>
</feature>
<dbReference type="RefSeq" id="WP_343957209.1">
    <property type="nucleotide sequence ID" value="NZ_BAAAMN010000026.1"/>
</dbReference>
<evidence type="ECO:0000256" key="5">
    <source>
        <dbReference type="ARBA" id="ARBA00022670"/>
    </source>
</evidence>
<dbReference type="SUPFAM" id="SSF52949">
    <property type="entry name" value="Macro domain-like"/>
    <property type="match status" value="1"/>
</dbReference>
<keyword evidence="5 8" id="KW-0645">Protease</keyword>
<proteinExistence type="inferred from homology"/>
<feature type="active site" evidence="8">
    <location>
        <position position="371"/>
    </location>
</feature>
<dbReference type="Pfam" id="PF02789">
    <property type="entry name" value="Peptidase_M17_N"/>
    <property type="match status" value="1"/>
</dbReference>
<comment type="similarity">
    <text evidence="3 8">Belongs to the peptidase M17 family.</text>
</comment>
<dbReference type="EC" id="3.4.11.1" evidence="8"/>
<feature type="binding site" evidence="8">
    <location>
        <position position="367"/>
    </location>
    <ligand>
        <name>Mn(2+)</name>
        <dbReference type="ChEBI" id="CHEBI:29035"/>
        <label>1</label>
    </ligand>
</feature>
<dbReference type="InterPro" id="IPR023042">
    <property type="entry name" value="Peptidase_M17_leu_NH2_pept"/>
</dbReference>
<comment type="function">
    <text evidence="7 8">Presumably involved in the processing and regular turnover of intracellular proteins. Catalyzes the removal of unsubstituted N-terminal amino acids from various peptides.</text>
</comment>
<dbReference type="HAMAP" id="MF_00181">
    <property type="entry name" value="Cytosol_peptidase_M17"/>
    <property type="match status" value="1"/>
</dbReference>
<evidence type="ECO:0000256" key="8">
    <source>
        <dbReference type="HAMAP-Rule" id="MF_00181"/>
    </source>
</evidence>
<feature type="binding site" evidence="8">
    <location>
        <position position="369"/>
    </location>
    <ligand>
        <name>Mn(2+)</name>
        <dbReference type="ChEBI" id="CHEBI:29035"/>
        <label>2</label>
    </ligand>
</feature>
<feature type="binding site" evidence="8">
    <location>
        <position position="290"/>
    </location>
    <ligand>
        <name>Mn(2+)</name>
        <dbReference type="ChEBI" id="CHEBI:29035"/>
        <label>1</label>
    </ligand>
</feature>
<evidence type="ECO:0000256" key="3">
    <source>
        <dbReference type="ARBA" id="ARBA00009528"/>
    </source>
</evidence>
<keyword evidence="8" id="KW-0963">Cytoplasm</keyword>
<dbReference type="Proteomes" id="UP001501461">
    <property type="component" value="Unassembled WGS sequence"/>
</dbReference>
<keyword evidence="8" id="KW-0464">Manganese</keyword>
<dbReference type="Gene3D" id="3.40.220.10">
    <property type="entry name" value="Leucine Aminopeptidase, subunit E, domain 1"/>
    <property type="match status" value="1"/>
</dbReference>
<dbReference type="PANTHER" id="PTHR11963:SF23">
    <property type="entry name" value="CYTOSOL AMINOPEPTIDASE"/>
    <property type="match status" value="1"/>
</dbReference>
<comment type="catalytic activity">
    <reaction evidence="2 8">
        <text>Release of an N-terminal amino acid, preferentially leucine, but not glutamic or aspartic acids.</text>
        <dbReference type="EC" id="3.4.11.10"/>
    </reaction>
</comment>
<dbReference type="Pfam" id="PF00883">
    <property type="entry name" value="Peptidase_M17"/>
    <property type="match status" value="1"/>
</dbReference>
<dbReference type="PANTHER" id="PTHR11963">
    <property type="entry name" value="LEUCINE AMINOPEPTIDASE-RELATED"/>
    <property type="match status" value="1"/>
</dbReference>
<keyword evidence="6 8" id="KW-0378">Hydrolase</keyword>
<dbReference type="PRINTS" id="PR00481">
    <property type="entry name" value="LAMNOPPTDASE"/>
</dbReference>
<dbReference type="CDD" id="cd00433">
    <property type="entry name" value="Peptidase_M17"/>
    <property type="match status" value="1"/>
</dbReference>
<feature type="active site" evidence="8">
    <location>
        <position position="297"/>
    </location>
</feature>
<gene>
    <name evidence="8" type="primary">pepA</name>
    <name evidence="10" type="ORF">GCM10009720_15380</name>
</gene>
<keyword evidence="4 8" id="KW-0031">Aminopeptidase</keyword>
<dbReference type="GO" id="GO:0004177">
    <property type="term" value="F:aminopeptidase activity"/>
    <property type="evidence" value="ECO:0007669"/>
    <property type="project" value="UniProtKB-KW"/>
</dbReference>
<evidence type="ECO:0000313" key="10">
    <source>
        <dbReference type="EMBL" id="GAA2035759.1"/>
    </source>
</evidence>
<dbReference type="InterPro" id="IPR000819">
    <property type="entry name" value="Peptidase_M17_C"/>
</dbReference>
<protein>
    <recommendedName>
        <fullName evidence="8">Probable cytosol aminopeptidase</fullName>
        <ecNumber evidence="8">3.4.11.1</ecNumber>
    </recommendedName>
    <alternativeName>
        <fullName evidence="8">Leucine aminopeptidase</fullName>
        <shortName evidence="8">LAP</shortName>
        <ecNumber evidence="8">3.4.11.10</ecNumber>
    </alternativeName>
    <alternativeName>
        <fullName evidence="8">Leucyl aminopeptidase</fullName>
    </alternativeName>
</protein>
<sequence length="518" mass="52789">MAHNAASTDFVAEFTAQLSTTSTVEHTDALVLGVQSTNDGPVIVAPALPEAAINGLQDQLDALGVKGKPDEVTRVAGATTELDAKIVVLTGLGSTDAPAQGTPPLDNSPADTISAEALRRAAGAATAKLAGTSDVTIALPADSAAHLTAVAEGATVGTYVFAGYASSDTDEDDTAEPTSLKFVTTIADADELVARAGVVARATFITRDLVNTAPSHLFPGTFAEEIEALVQDSNVSATIYDEEALAEGGFGGLLGVGQGSANPPRLVKLEYAPANAQSHVAFVGKGITFDSGGISLKPAGSMETMKMDMTGAATVGAVVQAVAELGLNVKVTGWLAMAENMPSGTGIKPSDIITMRGGKTVEVMNTDAEGRLVMADALVAATEEGPDVVVDIATLTGAAMVALGTRTTGLMGQDDIRAELATAASTTGELVVQLPIPEEARAGFDSNVADLKNTGERFGGMQGAAAFLRDFVGETPWAHLDIAGPAFNESSPRGYTPKDATGVMVRTLIEFVATRAQS</sequence>
<dbReference type="InterPro" id="IPR043472">
    <property type="entry name" value="Macro_dom-like"/>
</dbReference>
<feature type="binding site" evidence="8">
    <location>
        <position position="285"/>
    </location>
    <ligand>
        <name>Mn(2+)</name>
        <dbReference type="ChEBI" id="CHEBI:29035"/>
        <label>2</label>
    </ligand>
</feature>
<comment type="caution">
    <text evidence="10">The sequence shown here is derived from an EMBL/GenBank/DDBJ whole genome shotgun (WGS) entry which is preliminary data.</text>
</comment>
<feature type="binding site" evidence="8">
    <location>
        <position position="369"/>
    </location>
    <ligand>
        <name>Mn(2+)</name>
        <dbReference type="ChEBI" id="CHEBI:29035"/>
        <label>1</label>
    </ligand>
</feature>
<dbReference type="EMBL" id="BAAAMN010000026">
    <property type="protein sequence ID" value="GAA2035759.1"/>
    <property type="molecule type" value="Genomic_DNA"/>
</dbReference>
<dbReference type="EC" id="3.4.11.10" evidence="8"/>
<comment type="catalytic activity">
    <reaction evidence="1 8">
        <text>Release of an N-terminal amino acid, Xaa-|-Yaa-, in which Xaa is preferably Leu, but may be other amino acids including Pro although not Arg or Lys, and Yaa may be Pro. Amino acid amides and methyl esters are also readily hydrolyzed, but rates on arylamides are exceedingly low.</text>
        <dbReference type="EC" id="3.4.11.1"/>
    </reaction>
</comment>
<reference evidence="11" key="1">
    <citation type="journal article" date="2019" name="Int. J. Syst. Evol. Microbiol.">
        <title>The Global Catalogue of Microorganisms (GCM) 10K type strain sequencing project: providing services to taxonomists for standard genome sequencing and annotation.</title>
        <authorList>
            <consortium name="The Broad Institute Genomics Platform"/>
            <consortium name="The Broad Institute Genome Sequencing Center for Infectious Disease"/>
            <person name="Wu L."/>
            <person name="Ma J."/>
        </authorList>
    </citation>
    <scope>NUCLEOTIDE SEQUENCE [LARGE SCALE GENOMIC DNA]</scope>
    <source>
        <strain evidence="11">JCM 13595</strain>
    </source>
</reference>
<dbReference type="InterPro" id="IPR011356">
    <property type="entry name" value="Leucine_aapep/pepB"/>
</dbReference>
<evidence type="ECO:0000259" key="9">
    <source>
        <dbReference type="PROSITE" id="PS00631"/>
    </source>
</evidence>
<dbReference type="InterPro" id="IPR008283">
    <property type="entry name" value="Peptidase_M17_N"/>
</dbReference>
<keyword evidence="11" id="KW-1185">Reference proteome</keyword>
<dbReference type="NCBIfam" id="NF002073">
    <property type="entry name" value="PRK00913.1-2"/>
    <property type="match status" value="1"/>
</dbReference>
<evidence type="ECO:0000256" key="6">
    <source>
        <dbReference type="ARBA" id="ARBA00022801"/>
    </source>
</evidence>
<keyword evidence="8" id="KW-0479">Metal-binding</keyword>
<comment type="cofactor">
    <cofactor evidence="8">
        <name>Mn(2+)</name>
        <dbReference type="ChEBI" id="CHEBI:29035"/>
    </cofactor>
    <text evidence="8">Binds 2 manganese ions per subunit.</text>
</comment>
<evidence type="ECO:0000313" key="11">
    <source>
        <dbReference type="Proteomes" id="UP001501461"/>
    </source>
</evidence>
<organism evidence="10 11">
    <name type="scientific">Yaniella flava</name>
    <dbReference type="NCBI Taxonomy" id="287930"/>
    <lineage>
        <taxon>Bacteria</taxon>
        <taxon>Bacillati</taxon>
        <taxon>Actinomycetota</taxon>
        <taxon>Actinomycetes</taxon>
        <taxon>Micrococcales</taxon>
        <taxon>Micrococcaceae</taxon>
        <taxon>Yaniella</taxon>
    </lineage>
</organism>
<accession>A0ABP5FWX1</accession>
<comment type="subcellular location">
    <subcellularLocation>
        <location evidence="8">Cytoplasm</location>
    </subcellularLocation>
</comment>
<evidence type="ECO:0000256" key="4">
    <source>
        <dbReference type="ARBA" id="ARBA00022438"/>
    </source>
</evidence>
<evidence type="ECO:0000256" key="7">
    <source>
        <dbReference type="ARBA" id="ARBA00049972"/>
    </source>
</evidence>
<dbReference type="PROSITE" id="PS00631">
    <property type="entry name" value="CYTOSOL_AP"/>
    <property type="match status" value="1"/>
</dbReference>
<dbReference type="SUPFAM" id="SSF53187">
    <property type="entry name" value="Zn-dependent exopeptidases"/>
    <property type="match status" value="1"/>
</dbReference>
<name>A0ABP5FWX1_9MICC</name>
<feature type="binding site" evidence="8">
    <location>
        <position position="290"/>
    </location>
    <ligand>
        <name>Mn(2+)</name>
        <dbReference type="ChEBI" id="CHEBI:29035"/>
        <label>2</label>
    </ligand>
</feature>
<evidence type="ECO:0000256" key="2">
    <source>
        <dbReference type="ARBA" id="ARBA00000967"/>
    </source>
</evidence>